<reference evidence="3" key="1">
    <citation type="submission" date="2017-11" db="EMBL/GenBank/DDBJ databases">
        <authorList>
            <person name="Kuznetsova I."/>
            <person name="Sazanova A."/>
            <person name="Chirak E."/>
            <person name="Safronova V."/>
            <person name="Willems A."/>
        </authorList>
    </citation>
    <scope>NUCLEOTIDE SEQUENCE [LARGE SCALE GENOMIC DNA]</scope>
    <source>
        <strain evidence="3">STM 196</strain>
    </source>
</reference>
<gene>
    <name evidence="2" type="ORF">CU102_17320</name>
</gene>
<feature type="chain" id="PRO_5015131037" description="DUF2946 domain-containing protein" evidence="1">
    <location>
        <begin position="36"/>
        <end position="127"/>
    </location>
</feature>
<feature type="signal peptide" evidence="1">
    <location>
        <begin position="1"/>
        <end position="35"/>
    </location>
</feature>
<protein>
    <recommendedName>
        <fullName evidence="4">DUF2946 domain-containing protein</fullName>
    </recommendedName>
</protein>
<proteinExistence type="predicted"/>
<evidence type="ECO:0008006" key="4">
    <source>
        <dbReference type="Google" id="ProtNLM"/>
    </source>
</evidence>
<evidence type="ECO:0000256" key="1">
    <source>
        <dbReference type="SAM" id="SignalP"/>
    </source>
</evidence>
<evidence type="ECO:0000313" key="2">
    <source>
        <dbReference type="EMBL" id="PSH67646.1"/>
    </source>
</evidence>
<name>A0A2P7BMH8_9HYPH</name>
<evidence type="ECO:0000313" key="3">
    <source>
        <dbReference type="Proteomes" id="UP000241444"/>
    </source>
</evidence>
<keyword evidence="1" id="KW-0732">Signal</keyword>
<organism evidence="2 3">
    <name type="scientific">Phyllobacterium brassicacearum</name>
    <dbReference type="NCBI Taxonomy" id="314235"/>
    <lineage>
        <taxon>Bacteria</taxon>
        <taxon>Pseudomonadati</taxon>
        <taxon>Pseudomonadota</taxon>
        <taxon>Alphaproteobacteria</taxon>
        <taxon>Hyphomicrobiales</taxon>
        <taxon>Phyllobacteriaceae</taxon>
        <taxon>Phyllobacterium</taxon>
    </lineage>
</organism>
<keyword evidence="3" id="KW-1185">Reference proteome</keyword>
<dbReference type="OrthoDB" id="7744280at2"/>
<dbReference type="AlphaFoldDB" id="A0A2P7BMH8"/>
<accession>A0A2P7BMH8</accession>
<dbReference type="Proteomes" id="UP000241444">
    <property type="component" value="Unassembled WGS sequence"/>
</dbReference>
<dbReference type="EMBL" id="PGGO01000013">
    <property type="protein sequence ID" value="PSH67646.1"/>
    <property type="molecule type" value="Genomic_DNA"/>
</dbReference>
<sequence>MRKICNDWRLAVRMLCALALVFVAFAHKPITTAYADPIDLAAYTLPDGTVPVLCLPRGGDQDQHKSAWHGTGCEACRLSASFILPVPPVASGPKVQPAKSLAIQREAILIAHSLYPPSAPPRAPPFA</sequence>
<dbReference type="RefSeq" id="WP_106712362.1">
    <property type="nucleotide sequence ID" value="NZ_PGGO01000013.1"/>
</dbReference>
<comment type="caution">
    <text evidence="2">The sequence shown here is derived from an EMBL/GenBank/DDBJ whole genome shotgun (WGS) entry which is preliminary data.</text>
</comment>